<evidence type="ECO:0000256" key="1">
    <source>
        <dbReference type="ARBA" id="ARBA00022448"/>
    </source>
</evidence>
<dbReference type="InterPro" id="IPR012292">
    <property type="entry name" value="Globin/Proto"/>
</dbReference>
<protein>
    <recommendedName>
        <fullName evidence="7">Globin domain-containing protein</fullName>
    </recommendedName>
</protein>
<dbReference type="PaxDb" id="2903-EOD18367"/>
<name>A0A0D3J4D2_EMIH1</name>
<dbReference type="STRING" id="2903.R1C7Y7"/>
<dbReference type="InterPro" id="IPR000971">
    <property type="entry name" value="Globin"/>
</dbReference>
<keyword evidence="9" id="KW-1185">Reference proteome</keyword>
<dbReference type="HOGENOM" id="CLU_1206705_0_0_1"/>
<reference evidence="9" key="1">
    <citation type="journal article" date="2013" name="Nature">
        <title>Pan genome of the phytoplankton Emiliania underpins its global distribution.</title>
        <authorList>
            <person name="Read B.A."/>
            <person name="Kegel J."/>
            <person name="Klute M.J."/>
            <person name="Kuo A."/>
            <person name="Lefebvre S.C."/>
            <person name="Maumus F."/>
            <person name="Mayer C."/>
            <person name="Miller J."/>
            <person name="Monier A."/>
            <person name="Salamov A."/>
            <person name="Young J."/>
            <person name="Aguilar M."/>
            <person name="Claverie J.M."/>
            <person name="Frickenhaus S."/>
            <person name="Gonzalez K."/>
            <person name="Herman E.K."/>
            <person name="Lin Y.C."/>
            <person name="Napier J."/>
            <person name="Ogata H."/>
            <person name="Sarno A.F."/>
            <person name="Shmutz J."/>
            <person name="Schroeder D."/>
            <person name="de Vargas C."/>
            <person name="Verret F."/>
            <person name="von Dassow P."/>
            <person name="Valentin K."/>
            <person name="Van de Peer Y."/>
            <person name="Wheeler G."/>
            <person name="Dacks J.B."/>
            <person name="Delwiche C.F."/>
            <person name="Dyhrman S.T."/>
            <person name="Glockner G."/>
            <person name="John U."/>
            <person name="Richards T."/>
            <person name="Worden A.Z."/>
            <person name="Zhang X."/>
            <person name="Grigoriev I.V."/>
            <person name="Allen A.E."/>
            <person name="Bidle K."/>
            <person name="Borodovsky M."/>
            <person name="Bowler C."/>
            <person name="Brownlee C."/>
            <person name="Cock J.M."/>
            <person name="Elias M."/>
            <person name="Gladyshev V.N."/>
            <person name="Groth M."/>
            <person name="Guda C."/>
            <person name="Hadaegh A."/>
            <person name="Iglesias-Rodriguez M.D."/>
            <person name="Jenkins J."/>
            <person name="Jones B.M."/>
            <person name="Lawson T."/>
            <person name="Leese F."/>
            <person name="Lindquist E."/>
            <person name="Lobanov A."/>
            <person name="Lomsadze A."/>
            <person name="Malik S.B."/>
            <person name="Marsh M.E."/>
            <person name="Mackinder L."/>
            <person name="Mock T."/>
            <person name="Mueller-Roeber B."/>
            <person name="Pagarete A."/>
            <person name="Parker M."/>
            <person name="Probert I."/>
            <person name="Quesneville H."/>
            <person name="Raines C."/>
            <person name="Rensing S.A."/>
            <person name="Riano-Pachon D.M."/>
            <person name="Richier S."/>
            <person name="Rokitta S."/>
            <person name="Shiraiwa Y."/>
            <person name="Soanes D.M."/>
            <person name="van der Giezen M."/>
            <person name="Wahlund T.M."/>
            <person name="Williams B."/>
            <person name="Wilson W."/>
            <person name="Wolfe G."/>
            <person name="Wurch L.L."/>
        </authorList>
    </citation>
    <scope>NUCLEOTIDE SEQUENCE</scope>
</reference>
<dbReference type="PANTHER" id="PTHR46458:SF1">
    <property type="entry name" value="GEO09476P1"/>
    <property type="match status" value="1"/>
</dbReference>
<evidence type="ECO:0000256" key="2">
    <source>
        <dbReference type="ARBA" id="ARBA00022617"/>
    </source>
</evidence>
<keyword evidence="2 6" id="KW-0349">Heme</keyword>
<keyword evidence="5" id="KW-0408">Iron</keyword>
<dbReference type="eggNOG" id="KOG3378">
    <property type="taxonomic scope" value="Eukaryota"/>
</dbReference>
<keyword evidence="1 6" id="KW-0813">Transport</keyword>
<dbReference type="Pfam" id="PF00042">
    <property type="entry name" value="Globin"/>
    <property type="match status" value="1"/>
</dbReference>
<comment type="similarity">
    <text evidence="6">Belongs to the globin family.</text>
</comment>
<dbReference type="PANTHER" id="PTHR46458">
    <property type="entry name" value="BLR2807 PROTEIN"/>
    <property type="match status" value="1"/>
</dbReference>
<accession>A0A0D3J4D2</accession>
<dbReference type="GO" id="GO:0020037">
    <property type="term" value="F:heme binding"/>
    <property type="evidence" value="ECO:0007669"/>
    <property type="project" value="InterPro"/>
</dbReference>
<reference evidence="8" key="2">
    <citation type="submission" date="2024-10" db="UniProtKB">
        <authorList>
            <consortium name="EnsemblProtists"/>
        </authorList>
    </citation>
    <scope>IDENTIFICATION</scope>
</reference>
<dbReference type="GO" id="GO:0046872">
    <property type="term" value="F:metal ion binding"/>
    <property type="evidence" value="ECO:0007669"/>
    <property type="project" value="UniProtKB-KW"/>
</dbReference>
<evidence type="ECO:0000259" key="7">
    <source>
        <dbReference type="PROSITE" id="PS01033"/>
    </source>
</evidence>
<keyword evidence="4" id="KW-0479">Metal-binding</keyword>
<dbReference type="GeneID" id="19046368"/>
<keyword evidence="3 6" id="KW-0561">Oxygen transport</keyword>
<dbReference type="Proteomes" id="UP000013827">
    <property type="component" value="Unassembled WGS sequence"/>
</dbReference>
<dbReference type="SUPFAM" id="SSF46458">
    <property type="entry name" value="Globin-like"/>
    <property type="match status" value="1"/>
</dbReference>
<evidence type="ECO:0000256" key="4">
    <source>
        <dbReference type="ARBA" id="ARBA00022723"/>
    </source>
</evidence>
<dbReference type="EnsemblProtists" id="EOD18367">
    <property type="protein sequence ID" value="EOD18367"/>
    <property type="gene ID" value="EMIHUDRAFT_420423"/>
</dbReference>
<evidence type="ECO:0000256" key="3">
    <source>
        <dbReference type="ARBA" id="ARBA00022621"/>
    </source>
</evidence>
<feature type="domain" description="Globin" evidence="7">
    <location>
        <begin position="78"/>
        <end position="224"/>
    </location>
</feature>
<dbReference type="GO" id="GO:0019825">
    <property type="term" value="F:oxygen binding"/>
    <property type="evidence" value="ECO:0007669"/>
    <property type="project" value="InterPro"/>
</dbReference>
<organism evidence="8 9">
    <name type="scientific">Emiliania huxleyi (strain CCMP1516)</name>
    <dbReference type="NCBI Taxonomy" id="280463"/>
    <lineage>
        <taxon>Eukaryota</taxon>
        <taxon>Haptista</taxon>
        <taxon>Haptophyta</taxon>
        <taxon>Prymnesiophyceae</taxon>
        <taxon>Isochrysidales</taxon>
        <taxon>Noelaerhabdaceae</taxon>
        <taxon>Emiliania</taxon>
    </lineage>
</organism>
<dbReference type="KEGG" id="ehx:EMIHUDRAFT_420423"/>
<dbReference type="PROSITE" id="PS01033">
    <property type="entry name" value="GLOBIN"/>
    <property type="match status" value="1"/>
</dbReference>
<dbReference type="GO" id="GO:0005344">
    <property type="term" value="F:oxygen carrier activity"/>
    <property type="evidence" value="ECO:0007669"/>
    <property type="project" value="UniProtKB-KW"/>
</dbReference>
<proteinExistence type="inferred from homology"/>
<dbReference type="InterPro" id="IPR009050">
    <property type="entry name" value="Globin-like_sf"/>
</dbReference>
<dbReference type="AlphaFoldDB" id="A0A0D3J4D2"/>
<sequence length="230" mass="24206">MRLPTWRAAALLAAGSAAAAVAVRALFFRWIRSRPGAARGRAPFGRRDSSAWASIRCVVAEPARSRSSATDAAAPPPAPSPRTVQAVQASWAQAEALGLATVGALFFDALFATSASAEQLFATQKFADGPAGRARFKLHTLNVMQTLSAAVYGLSDLGSLAPVLEALGESHLGYNVLHVHYEAAGAALLATLRGGLGEEFTPALESAWREVYAFIAQSMLRGASRAMYTF</sequence>
<evidence type="ECO:0000313" key="9">
    <source>
        <dbReference type="Proteomes" id="UP000013827"/>
    </source>
</evidence>
<evidence type="ECO:0000256" key="5">
    <source>
        <dbReference type="ARBA" id="ARBA00023004"/>
    </source>
</evidence>
<dbReference type="InterPro" id="IPR050532">
    <property type="entry name" value="Globin-like_OT"/>
</dbReference>
<dbReference type="Gene3D" id="1.10.490.10">
    <property type="entry name" value="Globins"/>
    <property type="match status" value="1"/>
</dbReference>
<evidence type="ECO:0000256" key="6">
    <source>
        <dbReference type="RuleBase" id="RU000356"/>
    </source>
</evidence>
<dbReference type="RefSeq" id="XP_005770796.1">
    <property type="nucleotide sequence ID" value="XM_005770739.1"/>
</dbReference>
<dbReference type="OMA" id="YVYARES"/>
<evidence type="ECO:0000313" key="8">
    <source>
        <dbReference type="EnsemblProtists" id="EOD18367"/>
    </source>
</evidence>